<gene>
    <name evidence="10" type="ORF">NQ491_04145</name>
</gene>
<evidence type="ECO:0000313" key="10">
    <source>
        <dbReference type="EMBL" id="UWN57975.1"/>
    </source>
</evidence>
<reference evidence="10" key="1">
    <citation type="journal article" date="2022" name="Cell">
        <title>Design, construction, and in vivo augmentation of a complex gut microbiome.</title>
        <authorList>
            <person name="Cheng A.G."/>
            <person name="Ho P.Y."/>
            <person name="Aranda-Diaz A."/>
            <person name="Jain S."/>
            <person name="Yu F.B."/>
            <person name="Meng X."/>
            <person name="Wang M."/>
            <person name="Iakiviak M."/>
            <person name="Nagashima K."/>
            <person name="Zhao A."/>
            <person name="Murugkar P."/>
            <person name="Patil A."/>
            <person name="Atabakhsh K."/>
            <person name="Weakley A."/>
            <person name="Yan J."/>
            <person name="Brumbaugh A.R."/>
            <person name="Higginbottom S."/>
            <person name="Dimas A."/>
            <person name="Shiver A.L."/>
            <person name="Deutschbauer A."/>
            <person name="Neff N."/>
            <person name="Sonnenburg J.L."/>
            <person name="Huang K.C."/>
            <person name="Fischbach M.A."/>
        </authorList>
    </citation>
    <scope>NUCLEOTIDE SEQUENCE</scope>
    <source>
        <strain evidence="10">AP11</strain>
    </source>
</reference>
<evidence type="ECO:0000256" key="1">
    <source>
        <dbReference type="ARBA" id="ARBA00010203"/>
    </source>
</evidence>
<evidence type="ECO:0000256" key="5">
    <source>
        <dbReference type="ARBA" id="ARBA00022747"/>
    </source>
</evidence>
<dbReference type="Proteomes" id="UP001059295">
    <property type="component" value="Chromosome"/>
</dbReference>
<evidence type="ECO:0000259" key="9">
    <source>
        <dbReference type="Pfam" id="PF01555"/>
    </source>
</evidence>
<dbReference type="PRINTS" id="PR00508">
    <property type="entry name" value="S21N4MTFRASE"/>
</dbReference>
<protein>
    <recommendedName>
        <fullName evidence="8">Methyltransferase</fullName>
        <ecNumber evidence="8">2.1.1.-</ecNumber>
    </recommendedName>
</protein>
<keyword evidence="5" id="KW-0680">Restriction system</keyword>
<name>A0ABY5V170_9BACT</name>
<evidence type="ECO:0000313" key="11">
    <source>
        <dbReference type="Proteomes" id="UP001059295"/>
    </source>
</evidence>
<dbReference type="InterPro" id="IPR029063">
    <property type="entry name" value="SAM-dependent_MTases_sf"/>
</dbReference>
<dbReference type="EMBL" id="CP102294">
    <property type="protein sequence ID" value="UWN57975.1"/>
    <property type="molecule type" value="Genomic_DNA"/>
</dbReference>
<keyword evidence="6" id="KW-0238">DNA-binding</keyword>
<dbReference type="RefSeq" id="WP_019246327.1">
    <property type="nucleotide sequence ID" value="NZ_CAPH01000015.1"/>
</dbReference>
<keyword evidence="2" id="KW-0489">Methyltransferase</keyword>
<evidence type="ECO:0000256" key="7">
    <source>
        <dbReference type="ARBA" id="ARBA00049120"/>
    </source>
</evidence>
<dbReference type="Gene3D" id="3.40.50.150">
    <property type="entry name" value="Vaccinia Virus protein VP39"/>
    <property type="match status" value="1"/>
</dbReference>
<dbReference type="PROSITE" id="PS00093">
    <property type="entry name" value="N4_MTASE"/>
    <property type="match status" value="1"/>
</dbReference>
<dbReference type="InterPro" id="IPR017985">
    <property type="entry name" value="MeTrfase_CN4_CS"/>
</dbReference>
<evidence type="ECO:0000256" key="3">
    <source>
        <dbReference type="ARBA" id="ARBA00022679"/>
    </source>
</evidence>
<comment type="catalytic activity">
    <reaction evidence="7">
        <text>a 2'-deoxycytidine in DNA + S-adenosyl-L-methionine = an N(4)-methyl-2'-deoxycytidine in DNA + S-adenosyl-L-homocysteine + H(+)</text>
        <dbReference type="Rhea" id="RHEA:16857"/>
        <dbReference type="Rhea" id="RHEA-COMP:11369"/>
        <dbReference type="Rhea" id="RHEA-COMP:13674"/>
        <dbReference type="ChEBI" id="CHEBI:15378"/>
        <dbReference type="ChEBI" id="CHEBI:57856"/>
        <dbReference type="ChEBI" id="CHEBI:59789"/>
        <dbReference type="ChEBI" id="CHEBI:85452"/>
        <dbReference type="ChEBI" id="CHEBI:137933"/>
        <dbReference type="EC" id="2.1.1.113"/>
    </reaction>
</comment>
<keyword evidence="3" id="KW-0808">Transferase</keyword>
<dbReference type="PANTHER" id="PTHR13370">
    <property type="entry name" value="RNA METHYLASE-RELATED"/>
    <property type="match status" value="1"/>
</dbReference>
<feature type="domain" description="DNA methylase N-4/N-6" evidence="9">
    <location>
        <begin position="23"/>
        <end position="305"/>
    </location>
</feature>
<dbReference type="InterPro" id="IPR002941">
    <property type="entry name" value="DNA_methylase_N4/N6"/>
</dbReference>
<dbReference type="SUPFAM" id="SSF53335">
    <property type="entry name" value="S-adenosyl-L-methionine-dependent methyltransferases"/>
    <property type="match status" value="1"/>
</dbReference>
<evidence type="ECO:0000256" key="4">
    <source>
        <dbReference type="ARBA" id="ARBA00022691"/>
    </source>
</evidence>
<organism evidence="10 11">
    <name type="scientific">Alistipes ihumii AP11</name>
    <dbReference type="NCBI Taxonomy" id="1211813"/>
    <lineage>
        <taxon>Bacteria</taxon>
        <taxon>Pseudomonadati</taxon>
        <taxon>Bacteroidota</taxon>
        <taxon>Bacteroidia</taxon>
        <taxon>Bacteroidales</taxon>
        <taxon>Rikenellaceae</taxon>
        <taxon>Alistipes</taxon>
    </lineage>
</organism>
<accession>A0ABY5V170</accession>
<dbReference type="GeneID" id="82890897"/>
<keyword evidence="4" id="KW-0949">S-adenosyl-L-methionine</keyword>
<sequence length="316" mass="35603">MEANIIYNIDCLTGLRNLPDDSIDCCVTSPPYFNLRDYGVSGQIGLEDTPEQYIQKLVGVFHEVRRVLAPAGTLWVNIGDCYAGSGKGAANYPDNAMKYKQGTNRGTVGRSAIVKKFDGYKSKDLIGIPWMLAFALRADGWFLRQDIIWAKPNPMPESMKDRCTKSHEYIFLLTKSPKYYFDCEAIHEKAVTSGTIPTNAPRYGGNKYTATPEKFYRTKSGNAYIDREFRNKRDVWTIPTQPLQEAHFATFPEKLVADCILAGCPENGIVLDPFMGSGTTGIVARKFNRKYIGFELNPEYIQIADKRLKKELGLFI</sequence>
<dbReference type="EC" id="2.1.1.-" evidence="8"/>
<dbReference type="InterPro" id="IPR001091">
    <property type="entry name" value="RM_Methyltransferase"/>
</dbReference>
<dbReference type="Pfam" id="PF01555">
    <property type="entry name" value="N6_N4_Mtase"/>
    <property type="match status" value="1"/>
</dbReference>
<evidence type="ECO:0000256" key="6">
    <source>
        <dbReference type="ARBA" id="ARBA00023125"/>
    </source>
</evidence>
<evidence type="ECO:0000256" key="8">
    <source>
        <dbReference type="RuleBase" id="RU362026"/>
    </source>
</evidence>
<evidence type="ECO:0000256" key="2">
    <source>
        <dbReference type="ARBA" id="ARBA00022603"/>
    </source>
</evidence>
<keyword evidence="11" id="KW-1185">Reference proteome</keyword>
<dbReference type="PANTHER" id="PTHR13370:SF3">
    <property type="entry name" value="TRNA (GUANINE(10)-N2)-METHYLTRANSFERASE HOMOLOG"/>
    <property type="match status" value="1"/>
</dbReference>
<comment type="similarity">
    <text evidence="1">Belongs to the N(4)/N(6)-methyltransferase family. N(4) subfamily.</text>
</comment>
<proteinExistence type="inferred from homology"/>